<accession>Q8BMZ4</accession>
<gene>
    <name evidence="3" type="primary">Alg2</name>
</gene>
<dbReference type="MGI" id="MGI:1914731">
    <property type="gene designation" value="Alg2"/>
</dbReference>
<reference evidence="2" key="4">
    <citation type="submission" date="2000-07" db="EMBL/GenBank/DDBJ databases">
        <authorList>
            <person name="Adachi J."/>
            <person name="Aizawa K."/>
            <person name="Akahira S."/>
            <person name="Akimura T."/>
            <person name="Arai A."/>
            <person name="Aono H."/>
            <person name="Arakawa T."/>
            <person name="Bono H."/>
            <person name="Carninci P."/>
            <person name="Fukuda S."/>
            <person name="Fukunishi Y."/>
            <person name="Furuno M."/>
            <person name="Hanagaki T."/>
            <person name="Hara A."/>
            <person name="Hayatsu N."/>
            <person name="Hiramoto K."/>
            <person name="Hiraoka T."/>
            <person name="Hori F."/>
            <person name="Imotani K."/>
            <person name="Ishii Y."/>
            <person name="Itoh M."/>
            <person name="Izawa M."/>
            <person name="Kasukawa T."/>
            <person name="Kato H."/>
            <person name="Kawai J."/>
            <person name="Kojima Y."/>
            <person name="Konno H."/>
            <person name="Kouda M."/>
            <person name="Koya S."/>
            <person name="Kurihara C."/>
            <person name="Matsuyama T."/>
            <person name="Miyazaki A."/>
            <person name="Nishi K."/>
            <person name="Nomura K."/>
            <person name="Numazaki R."/>
            <person name="Ohno M."/>
            <person name="Okazaki Y."/>
            <person name="Okido T."/>
            <person name="Owa C."/>
            <person name="Saito H."/>
            <person name="Saito R."/>
            <person name="Sakai C."/>
            <person name="Sakai K."/>
            <person name="Sano H."/>
            <person name="Sasaki D."/>
            <person name="Shibata K."/>
            <person name="Shibata Y."/>
            <person name="Shinagawa A."/>
            <person name="Shiraki T."/>
            <person name="Sogabe Y."/>
            <person name="Suzuki H."/>
            <person name="Tagami M."/>
            <person name="Tagawa A."/>
            <person name="Takahashi F."/>
            <person name="Tanaka T."/>
            <person name="Tejima Y."/>
            <person name="Toya T."/>
            <person name="Yamamura T."/>
            <person name="Yasunishi A."/>
            <person name="Yoshida K."/>
            <person name="Yoshino M."/>
            <person name="Muramatsu M."/>
            <person name="Hayashizaki Y."/>
        </authorList>
    </citation>
    <scope>NUCLEOTIDE SEQUENCE</scope>
    <source>
        <strain evidence="2">C57BL/6J</strain>
        <tissue evidence="2">Whole body</tissue>
    </source>
</reference>
<dbReference type="AGR" id="MGI:1914731"/>
<protein>
    <submittedName>
        <fullName evidence="2">Uncharacterized protein</fullName>
    </submittedName>
</protein>
<reference evidence="2" key="7">
    <citation type="journal article" date="2005" name="Science">
        <title>The Transcriptional Landscape of the Mammalian Genome.</title>
        <authorList>
            <consortium name="The FANTOM Consortium"/>
            <consortium name="Riken Genome Exploration Research Group and Genome Science Group (Genome Network Project Core Group)"/>
        </authorList>
    </citation>
    <scope>NUCLEOTIDE SEQUENCE</scope>
    <source>
        <strain evidence="2">C57BL/6J</strain>
        <tissue evidence="2">Whole body</tissue>
    </source>
</reference>
<sequence length="140" mass="15819">MLPNRKGPLPIDTNGKRWNALRPFAANSANDRKAKKREVVRPGRMDAYVELRFKANSKLGTTPMRGCPSHKARKKRKRQTLPTSMSLYRLPAEGMAQTRGTFSHLKIRIKGRPANFKLSKNPSQVCPPLLDFSSIQMESS</sequence>
<reference evidence="2" key="1">
    <citation type="journal article" date="1999" name="Methods Enzymol.">
        <title>High-efficiency full-length cDNA cloning.</title>
        <authorList>
            <person name="Carninci P."/>
            <person name="Hayashizaki Y."/>
        </authorList>
    </citation>
    <scope>NUCLEOTIDE SEQUENCE</scope>
    <source>
        <strain evidence="2">C57BL/6J</strain>
        <tissue evidence="2">Whole body</tissue>
    </source>
</reference>
<feature type="region of interest" description="Disordered" evidence="1">
    <location>
        <begin position="59"/>
        <end position="84"/>
    </location>
</feature>
<feature type="compositionally biased region" description="Basic residues" evidence="1">
    <location>
        <begin position="68"/>
        <end position="79"/>
    </location>
</feature>
<dbReference type="EMBL" id="AK003764">
    <property type="protein sequence ID" value="BAC25053.1"/>
    <property type="molecule type" value="mRNA"/>
</dbReference>
<reference evidence="2" key="3">
    <citation type="journal article" date="2000" name="Genome Res.">
        <title>RIKEN integrated sequence analysis (RISA) system--384-format sequencing pipeline with 384 multicapillary sequencer.</title>
        <authorList>
            <person name="Shibata K."/>
            <person name="Itoh M."/>
            <person name="Aizawa K."/>
            <person name="Nagaoka S."/>
            <person name="Sasaki N."/>
            <person name="Carninci P."/>
            <person name="Konno H."/>
            <person name="Akiyama J."/>
            <person name="Nishi K."/>
            <person name="Kitsunai T."/>
            <person name="Tashiro H."/>
            <person name="Itoh M."/>
            <person name="Sumi N."/>
            <person name="Ishii Y."/>
            <person name="Nakamura S."/>
            <person name="Hazama M."/>
            <person name="Nishine T."/>
            <person name="Harada A."/>
            <person name="Yamamoto R."/>
            <person name="Matsumoto H."/>
            <person name="Sakaguchi S."/>
            <person name="Ikegami T."/>
            <person name="Kashiwagi K."/>
            <person name="Fujiwake S."/>
            <person name="Inoue K."/>
            <person name="Togawa Y."/>
            <person name="Izawa M."/>
            <person name="Ohara E."/>
            <person name="Watahiki M."/>
            <person name="Yoneda Y."/>
            <person name="Ishikawa T."/>
            <person name="Ozawa K."/>
            <person name="Tanaka T."/>
            <person name="Matsuura S."/>
            <person name="Kawai J."/>
            <person name="Okazaki Y."/>
            <person name="Muramatsu M."/>
            <person name="Inoue Y."/>
            <person name="Kira A."/>
            <person name="Hayashizaki Y."/>
        </authorList>
    </citation>
    <scope>NUCLEOTIDE SEQUENCE</scope>
    <source>
        <strain evidence="2">C57BL/6J</strain>
        <tissue evidence="2">Whole body</tissue>
    </source>
</reference>
<organism evidence="2">
    <name type="scientific">Mus musculus</name>
    <name type="common">Mouse</name>
    <dbReference type="NCBI Taxonomy" id="10090"/>
    <lineage>
        <taxon>Eukaryota</taxon>
        <taxon>Metazoa</taxon>
        <taxon>Chordata</taxon>
        <taxon>Craniata</taxon>
        <taxon>Vertebrata</taxon>
        <taxon>Euteleostomi</taxon>
        <taxon>Mammalia</taxon>
        <taxon>Eutheria</taxon>
        <taxon>Euarchontoglires</taxon>
        <taxon>Glires</taxon>
        <taxon>Rodentia</taxon>
        <taxon>Myomorpha</taxon>
        <taxon>Muroidea</taxon>
        <taxon>Muridae</taxon>
        <taxon>Murinae</taxon>
        <taxon>Mus</taxon>
        <taxon>Mus</taxon>
    </lineage>
</organism>
<reference evidence="2" key="2">
    <citation type="journal article" date="2000" name="Genome Res.">
        <title>Normalization and subtraction of cap-trapper-selected cDNAs to prepare full-length cDNA libraries for rapid discovery of new genes.</title>
        <authorList>
            <person name="Carninci P."/>
            <person name="Shibata Y."/>
            <person name="Hayatsu N."/>
            <person name="Sugahara Y."/>
            <person name="Shibata K."/>
            <person name="Itoh M."/>
            <person name="Konno H."/>
            <person name="Okazaki Y."/>
            <person name="Muramatsu M."/>
            <person name="Hayashizaki Y."/>
        </authorList>
    </citation>
    <scope>NUCLEOTIDE SEQUENCE</scope>
    <source>
        <strain evidence="2">C57BL/6J</strain>
        <tissue evidence="2">Whole body</tissue>
    </source>
</reference>
<proteinExistence type="evidence at transcript level"/>
<name>Q8BMZ4_MOUSE</name>
<reference evidence="2" key="6">
    <citation type="journal article" date="2002" name="Nature">
        <title>Analysis of the mouse transcriptome based on functional annotation of 60,770 full-length cDNAs.</title>
        <authorList>
            <consortium name="The FANTOM Consortium and the RIKEN Genome Exploration Research Group Phase I and II Team"/>
        </authorList>
    </citation>
    <scope>NUCLEOTIDE SEQUENCE</scope>
    <source>
        <strain evidence="2">C57BL/6J</strain>
        <tissue evidence="2">Whole body</tissue>
    </source>
</reference>
<dbReference type="AlphaFoldDB" id="Q8BMZ4"/>
<evidence type="ECO:0000313" key="3">
    <source>
        <dbReference type="MGI" id="MGI:1914731"/>
    </source>
</evidence>
<evidence type="ECO:0000256" key="1">
    <source>
        <dbReference type="SAM" id="MobiDB-lite"/>
    </source>
</evidence>
<evidence type="ECO:0000313" key="2">
    <source>
        <dbReference type="EMBL" id="BAC25053.1"/>
    </source>
</evidence>
<reference evidence="2" key="5">
    <citation type="journal article" date="2001" name="Nature">
        <title>Functional annotation of a full-length mouse cDNA collection.</title>
        <authorList>
            <consortium name="The RIKEN Genome Exploration Research Group Phase II Team and the FANTOM Consortium"/>
        </authorList>
    </citation>
    <scope>NUCLEOTIDE SEQUENCE</scope>
    <source>
        <strain evidence="2">C57BL/6J</strain>
        <tissue evidence="2">Whole body</tissue>
    </source>
</reference>
<reference evidence="2" key="8">
    <citation type="journal article" date="2005" name="Science">
        <title>Antisense Transcription in the Mammalian Transcriptome.</title>
        <authorList>
            <consortium name="RIKEN Genome Exploration Research Group and Genome Science Group (Genome Network Project Core Group) and the FANTOM Consortium"/>
        </authorList>
    </citation>
    <scope>NUCLEOTIDE SEQUENCE</scope>
    <source>
        <strain evidence="2">C57BL/6J</strain>
        <tissue evidence="2">Whole body</tissue>
    </source>
</reference>